<comment type="caution">
    <text evidence="2">The sequence shown here is derived from an EMBL/GenBank/DDBJ whole genome shotgun (WGS) entry which is preliminary data.</text>
</comment>
<evidence type="ECO:0008006" key="4">
    <source>
        <dbReference type="Google" id="ProtNLM"/>
    </source>
</evidence>
<gene>
    <name evidence="2" type="ORF">GCM10008025_37030</name>
</gene>
<evidence type="ECO:0000313" key="3">
    <source>
        <dbReference type="Proteomes" id="UP000613512"/>
    </source>
</evidence>
<keyword evidence="1" id="KW-0812">Transmembrane</keyword>
<dbReference type="Pfam" id="PF07454">
    <property type="entry name" value="SpoIIP"/>
    <property type="match status" value="1"/>
</dbReference>
<protein>
    <recommendedName>
        <fullName evidence="4">Stage II sporulation protein P</fullName>
    </recommendedName>
</protein>
<accession>A0A916SAJ2</accession>
<sequence length="305" mass="34981">MQTDKELLDNIKNSFELEPRPEFVRETKRKLITEANRSNKRYQFQKKMKYTLATALTLTFIIWLSFYNGTEYVTSSFQTLLSTINQKNTVNTPINSSEPTVFIYHTHNTESFMPLLDIEDPDKAHDDEKNITMVGKHLANLLEQEGIPTLHDNTDIMKQIENDGLQYNESYSLSREIVKDVLDKHENLKLVLDIHRDSIDRDSTTTNIDEAEVPKISIIISENNSKYEENLKVAELFHETLENKYPGVSRGVSTTEGSNSGIYNQDLFQNSLLIQIGGIGNTLEEEYKGAKILSEVIIDILDKLE</sequence>
<evidence type="ECO:0000256" key="1">
    <source>
        <dbReference type="SAM" id="Phobius"/>
    </source>
</evidence>
<keyword evidence="1" id="KW-1133">Transmembrane helix</keyword>
<reference evidence="2" key="2">
    <citation type="submission" date="2020-09" db="EMBL/GenBank/DDBJ databases">
        <authorList>
            <person name="Sun Q."/>
            <person name="Zhou Y."/>
        </authorList>
    </citation>
    <scope>NUCLEOTIDE SEQUENCE</scope>
    <source>
        <strain evidence="2">CGMCC 1.12408</strain>
    </source>
</reference>
<dbReference type="AlphaFoldDB" id="A0A916SAJ2"/>
<feature type="transmembrane region" description="Helical" evidence="1">
    <location>
        <begin position="50"/>
        <end position="67"/>
    </location>
</feature>
<dbReference type="NCBIfam" id="TIGR02867">
    <property type="entry name" value="spore_II_P"/>
    <property type="match status" value="1"/>
</dbReference>
<keyword evidence="1" id="KW-0472">Membrane</keyword>
<name>A0A916SAJ2_9BACI</name>
<dbReference type="EMBL" id="BMEY01000028">
    <property type="protein sequence ID" value="GGA91105.1"/>
    <property type="molecule type" value="Genomic_DNA"/>
</dbReference>
<dbReference type="RefSeq" id="WP_188386164.1">
    <property type="nucleotide sequence ID" value="NZ_BMEY01000028.1"/>
</dbReference>
<dbReference type="Proteomes" id="UP000613512">
    <property type="component" value="Unassembled WGS sequence"/>
</dbReference>
<organism evidence="2 3">
    <name type="scientific">Ornithinibacillus halotolerans</name>
    <dbReference type="NCBI Taxonomy" id="1274357"/>
    <lineage>
        <taxon>Bacteria</taxon>
        <taxon>Bacillati</taxon>
        <taxon>Bacillota</taxon>
        <taxon>Bacilli</taxon>
        <taxon>Bacillales</taxon>
        <taxon>Bacillaceae</taxon>
        <taxon>Ornithinibacillus</taxon>
    </lineage>
</organism>
<reference evidence="2" key="1">
    <citation type="journal article" date="2014" name="Int. J. Syst. Evol. Microbiol.">
        <title>Complete genome sequence of Corynebacterium casei LMG S-19264T (=DSM 44701T), isolated from a smear-ripened cheese.</title>
        <authorList>
            <consortium name="US DOE Joint Genome Institute (JGI-PGF)"/>
            <person name="Walter F."/>
            <person name="Albersmeier A."/>
            <person name="Kalinowski J."/>
            <person name="Ruckert C."/>
        </authorList>
    </citation>
    <scope>NUCLEOTIDE SEQUENCE</scope>
    <source>
        <strain evidence="2">CGMCC 1.12408</strain>
    </source>
</reference>
<dbReference type="InterPro" id="IPR010897">
    <property type="entry name" value="Spore_II_P"/>
</dbReference>
<evidence type="ECO:0000313" key="2">
    <source>
        <dbReference type="EMBL" id="GGA91105.1"/>
    </source>
</evidence>
<keyword evidence="3" id="KW-1185">Reference proteome</keyword>
<proteinExistence type="predicted"/>